<organism evidence="4 5">
    <name type="scientific">Lactuca virosa</name>
    <dbReference type="NCBI Taxonomy" id="75947"/>
    <lineage>
        <taxon>Eukaryota</taxon>
        <taxon>Viridiplantae</taxon>
        <taxon>Streptophyta</taxon>
        <taxon>Embryophyta</taxon>
        <taxon>Tracheophyta</taxon>
        <taxon>Spermatophyta</taxon>
        <taxon>Magnoliopsida</taxon>
        <taxon>eudicotyledons</taxon>
        <taxon>Gunneridae</taxon>
        <taxon>Pentapetalae</taxon>
        <taxon>asterids</taxon>
        <taxon>campanulids</taxon>
        <taxon>Asterales</taxon>
        <taxon>Asteraceae</taxon>
        <taxon>Cichorioideae</taxon>
        <taxon>Cichorieae</taxon>
        <taxon>Lactucinae</taxon>
        <taxon>Lactuca</taxon>
    </lineage>
</organism>
<keyword evidence="2" id="KW-1133">Transmembrane helix</keyword>
<gene>
    <name evidence="4" type="ORF">LVIROSA_LOCUS33469</name>
</gene>
<dbReference type="GO" id="GO:0005886">
    <property type="term" value="C:plasma membrane"/>
    <property type="evidence" value="ECO:0007669"/>
    <property type="project" value="TreeGrafter"/>
</dbReference>
<dbReference type="AlphaFoldDB" id="A0AAU9PCW5"/>
<dbReference type="EMBL" id="CAKMRJ010005634">
    <property type="protein sequence ID" value="CAH1447894.1"/>
    <property type="molecule type" value="Genomic_DNA"/>
</dbReference>
<accession>A0AAU9PCW5</accession>
<dbReference type="PANTHER" id="PTHR11972">
    <property type="entry name" value="NADPH OXIDASE"/>
    <property type="match status" value="1"/>
</dbReference>
<protein>
    <recommendedName>
        <fullName evidence="3">Ferric reductase NAD binding domain-containing protein</fullName>
    </recommendedName>
</protein>
<proteinExistence type="predicted"/>
<evidence type="ECO:0000313" key="5">
    <source>
        <dbReference type="Proteomes" id="UP001157418"/>
    </source>
</evidence>
<dbReference type="GO" id="GO:0000293">
    <property type="term" value="F:ferric-chelate reductase activity"/>
    <property type="evidence" value="ECO:0007669"/>
    <property type="project" value="TreeGrafter"/>
</dbReference>
<feature type="transmembrane region" description="Helical" evidence="2">
    <location>
        <begin position="20"/>
        <end position="41"/>
    </location>
</feature>
<keyword evidence="5" id="KW-1185">Reference proteome</keyword>
<dbReference type="SUPFAM" id="SSF52343">
    <property type="entry name" value="Ferredoxin reductase-like, C-terminal NADP-linked domain"/>
    <property type="match status" value="1"/>
</dbReference>
<name>A0AAU9PCW5_9ASTR</name>
<dbReference type="PANTHER" id="PTHR11972:SF41">
    <property type="entry name" value="FERRIC REDUCTION OXIDASE 2"/>
    <property type="match status" value="1"/>
</dbReference>
<dbReference type="Gene3D" id="3.40.50.80">
    <property type="entry name" value="Nucleotide-binding domain of ferredoxin-NADP reductase (FNR) module"/>
    <property type="match status" value="1"/>
</dbReference>
<comment type="caution">
    <text evidence="4">The sequence shown here is derived from an EMBL/GenBank/DDBJ whole genome shotgun (WGS) entry which is preliminary data.</text>
</comment>
<evidence type="ECO:0000256" key="1">
    <source>
        <dbReference type="ARBA" id="ARBA00023002"/>
    </source>
</evidence>
<dbReference type="InterPro" id="IPR050369">
    <property type="entry name" value="RBOH/FRE"/>
</dbReference>
<dbReference type="InterPro" id="IPR013121">
    <property type="entry name" value="Fe_red_NAD-bd_6"/>
</dbReference>
<keyword evidence="1" id="KW-0560">Oxidoreductase</keyword>
<evidence type="ECO:0000259" key="3">
    <source>
        <dbReference type="Pfam" id="PF08030"/>
    </source>
</evidence>
<keyword evidence="2" id="KW-0472">Membrane</keyword>
<sequence length="120" mass="13677">MIKSEGPYGPISTNFLRHDILVMVSGGSGITPFISIFRELFFTVETLKCKTPKILMISVFKDSFDLIMLELFLPTSGAPMDFSKLEIQIEAYVTREKQPTIDDKKQHVVWVFGGTRKKMQ</sequence>
<dbReference type="Pfam" id="PF08030">
    <property type="entry name" value="NAD_binding_6"/>
    <property type="match status" value="1"/>
</dbReference>
<dbReference type="Proteomes" id="UP001157418">
    <property type="component" value="Unassembled WGS sequence"/>
</dbReference>
<dbReference type="InterPro" id="IPR039261">
    <property type="entry name" value="FNR_nucleotide-bd"/>
</dbReference>
<keyword evidence="2" id="KW-0812">Transmembrane</keyword>
<evidence type="ECO:0000313" key="4">
    <source>
        <dbReference type="EMBL" id="CAH1447894.1"/>
    </source>
</evidence>
<feature type="domain" description="Ferric reductase NAD binding" evidence="3">
    <location>
        <begin position="19"/>
        <end position="98"/>
    </location>
</feature>
<reference evidence="4 5" key="1">
    <citation type="submission" date="2022-01" db="EMBL/GenBank/DDBJ databases">
        <authorList>
            <person name="Xiong W."/>
            <person name="Schranz E."/>
        </authorList>
    </citation>
    <scope>NUCLEOTIDE SEQUENCE [LARGE SCALE GENOMIC DNA]</scope>
</reference>
<evidence type="ECO:0000256" key="2">
    <source>
        <dbReference type="SAM" id="Phobius"/>
    </source>
</evidence>